<name>A0A816R3T8_BRANA</name>
<organism evidence="1">
    <name type="scientific">Brassica napus</name>
    <name type="common">Rape</name>
    <dbReference type="NCBI Taxonomy" id="3708"/>
    <lineage>
        <taxon>Eukaryota</taxon>
        <taxon>Viridiplantae</taxon>
        <taxon>Streptophyta</taxon>
        <taxon>Embryophyta</taxon>
        <taxon>Tracheophyta</taxon>
        <taxon>Spermatophyta</taxon>
        <taxon>Magnoliopsida</taxon>
        <taxon>eudicotyledons</taxon>
        <taxon>Gunneridae</taxon>
        <taxon>Pentapetalae</taxon>
        <taxon>rosids</taxon>
        <taxon>malvids</taxon>
        <taxon>Brassicales</taxon>
        <taxon>Brassicaceae</taxon>
        <taxon>Brassiceae</taxon>
        <taxon>Brassica</taxon>
    </lineage>
</organism>
<dbReference type="Gramene" id="CDX68664">
    <property type="protein sequence ID" value="CDX68664"/>
    <property type="gene ID" value="GSBRNA2T00130333001"/>
</dbReference>
<dbReference type="Proteomes" id="UP001295469">
    <property type="component" value="Chromosome C01"/>
</dbReference>
<dbReference type="EMBL" id="HG994365">
    <property type="protein sequence ID" value="CAF2068799.1"/>
    <property type="molecule type" value="Genomic_DNA"/>
</dbReference>
<gene>
    <name evidence="1" type="ORF">DARMORV10_C01P08520.1</name>
</gene>
<dbReference type="AlphaFoldDB" id="A0A816R3T8"/>
<evidence type="ECO:0000313" key="1">
    <source>
        <dbReference type="EMBL" id="CAF2068799.1"/>
    </source>
</evidence>
<proteinExistence type="predicted"/>
<sequence>MEIRALVRRLHCSSPDGASSLVGLLPNDESRGFSHHRCTLVPVNLSLAVDGQATPSTLSLLFYCSRSSDLNVQTLAFRHWEVRQQINWVLLLFTYTTPESTTTQA</sequence>
<reference evidence="1" key="1">
    <citation type="submission" date="2021-01" db="EMBL/GenBank/DDBJ databases">
        <authorList>
            <consortium name="Genoscope - CEA"/>
            <person name="William W."/>
        </authorList>
    </citation>
    <scope>NUCLEOTIDE SEQUENCE</scope>
</reference>
<protein>
    <submittedName>
        <fullName evidence="1">(rape) hypothetical protein</fullName>
    </submittedName>
</protein>
<accession>A0A816R3T8</accession>